<organism evidence="4 5">
    <name type="scientific">Helobdella robusta</name>
    <name type="common">Californian leech</name>
    <dbReference type="NCBI Taxonomy" id="6412"/>
    <lineage>
        <taxon>Eukaryota</taxon>
        <taxon>Metazoa</taxon>
        <taxon>Spiralia</taxon>
        <taxon>Lophotrochozoa</taxon>
        <taxon>Annelida</taxon>
        <taxon>Clitellata</taxon>
        <taxon>Hirudinea</taxon>
        <taxon>Rhynchobdellida</taxon>
        <taxon>Glossiphoniidae</taxon>
        <taxon>Helobdella</taxon>
    </lineage>
</organism>
<dbReference type="Gene3D" id="2.60.40.640">
    <property type="match status" value="2"/>
</dbReference>
<dbReference type="InterPro" id="IPR014756">
    <property type="entry name" value="Ig_E-set"/>
</dbReference>
<accession>T1FS22</accession>
<gene>
    <name evidence="4" type="primary">20211619</name>
    <name evidence="3" type="ORF">HELRODRAFT_190510</name>
</gene>
<dbReference type="EnsemblMetazoa" id="HelroT190510">
    <property type="protein sequence ID" value="HelroP190510"/>
    <property type="gene ID" value="HelroG190510"/>
</dbReference>
<sequence>MSNAIKKFEIHLDHDIDEKYQYEPGEPLSGNIVLVLGEDLFIKSIKVQIRGEAMVGLDDEDANKSPETSLRASEIYVDDIVSVFDEQKPTTLPRGNHSFPLNYVLPTNLPSSFIGKLGSITYVIKATVKQGFENQVSIGSNITSEPFLVLRQHDLKKYPELFRPKHVRLTKSSTCSFLFCNKGKLEAEFQVYKTGFLPGEDILINAQINNDYPSSIIAAQAILFLNSYFHAKNRSQQNNQIVNKKVDSLPIDYGAERTWTDFRLPVPPFIPESRLDGCVLIDIEYMLHFRLEFDDGDCAEAKIPVVIGTPVEERKKHGKGAWNEKDYPISSGDNFDFTGNAFDDINVDKKDLERFRHPMEEGETKDNILFQED</sequence>
<reference evidence="3 5" key="2">
    <citation type="journal article" date="2013" name="Nature">
        <title>Insights into bilaterian evolution from three spiralian genomes.</title>
        <authorList>
            <person name="Simakov O."/>
            <person name="Marletaz F."/>
            <person name="Cho S.J."/>
            <person name="Edsinger-Gonzales E."/>
            <person name="Havlak P."/>
            <person name="Hellsten U."/>
            <person name="Kuo D.H."/>
            <person name="Larsson T."/>
            <person name="Lv J."/>
            <person name="Arendt D."/>
            <person name="Savage R."/>
            <person name="Osoegawa K."/>
            <person name="de Jong P."/>
            <person name="Grimwood J."/>
            <person name="Chapman J.A."/>
            <person name="Shapiro H."/>
            <person name="Aerts A."/>
            <person name="Otillar R.P."/>
            <person name="Terry A.Y."/>
            <person name="Boore J.L."/>
            <person name="Grigoriev I.V."/>
            <person name="Lindberg D.R."/>
            <person name="Seaver E.C."/>
            <person name="Weisblat D.A."/>
            <person name="Putnam N.H."/>
            <person name="Rokhsar D.S."/>
        </authorList>
    </citation>
    <scope>NUCLEOTIDE SEQUENCE</scope>
</reference>
<dbReference type="KEGG" id="hro:HELRODRAFT_190510"/>
<dbReference type="SUPFAM" id="SSF81296">
    <property type="entry name" value="E set domains"/>
    <property type="match status" value="2"/>
</dbReference>
<dbReference type="SMART" id="SM01017">
    <property type="entry name" value="Arrestin_C"/>
    <property type="match status" value="1"/>
</dbReference>
<protein>
    <recommendedName>
        <fullName evidence="2">Arrestin C-terminal-like domain-containing protein</fullName>
    </recommendedName>
</protein>
<dbReference type="PANTHER" id="PTHR11188">
    <property type="entry name" value="ARRESTIN DOMAIN CONTAINING PROTEIN"/>
    <property type="match status" value="1"/>
</dbReference>
<name>T1FS22_HELRO</name>
<dbReference type="OrthoDB" id="2333384at2759"/>
<dbReference type="Pfam" id="PF00339">
    <property type="entry name" value="Arrestin_N"/>
    <property type="match status" value="1"/>
</dbReference>
<dbReference type="PANTHER" id="PTHR11188:SF176">
    <property type="entry name" value="ARRESTIN DOMAIN-CONTAINING PROTEIN 1"/>
    <property type="match status" value="1"/>
</dbReference>
<dbReference type="InterPro" id="IPR050357">
    <property type="entry name" value="Arrestin_domain-protein"/>
</dbReference>
<dbReference type="Proteomes" id="UP000015101">
    <property type="component" value="Unassembled WGS sequence"/>
</dbReference>
<keyword evidence="5" id="KW-1185">Reference proteome</keyword>
<evidence type="ECO:0000313" key="4">
    <source>
        <dbReference type="EnsemblMetazoa" id="HelroP190510"/>
    </source>
</evidence>
<dbReference type="Pfam" id="PF02752">
    <property type="entry name" value="Arrestin_C"/>
    <property type="match status" value="1"/>
</dbReference>
<dbReference type="InterPro" id="IPR011021">
    <property type="entry name" value="Arrestin-like_N"/>
</dbReference>
<proteinExistence type="inferred from homology"/>
<dbReference type="CTD" id="20211619"/>
<dbReference type="HOGENOM" id="CLU_039221_4_0_1"/>
<dbReference type="AlphaFoldDB" id="T1FS22"/>
<feature type="domain" description="Arrestin C-terminal-like" evidence="2">
    <location>
        <begin position="181"/>
        <end position="311"/>
    </location>
</feature>
<comment type="similarity">
    <text evidence="1">Belongs to the arrestin family.</text>
</comment>
<dbReference type="GeneID" id="20211619"/>
<dbReference type="EMBL" id="AMQM01002973">
    <property type="status" value="NOT_ANNOTATED_CDS"/>
    <property type="molecule type" value="Genomic_DNA"/>
</dbReference>
<evidence type="ECO:0000256" key="1">
    <source>
        <dbReference type="ARBA" id="ARBA00005298"/>
    </source>
</evidence>
<dbReference type="RefSeq" id="XP_009012565.1">
    <property type="nucleotide sequence ID" value="XM_009014317.1"/>
</dbReference>
<dbReference type="STRING" id="6412.T1FS22"/>
<dbReference type="InParanoid" id="T1FS22"/>
<evidence type="ECO:0000313" key="3">
    <source>
        <dbReference type="EMBL" id="ESO09472.1"/>
    </source>
</evidence>
<reference evidence="4" key="3">
    <citation type="submission" date="2015-06" db="UniProtKB">
        <authorList>
            <consortium name="EnsemblMetazoa"/>
        </authorList>
    </citation>
    <scope>IDENTIFICATION</scope>
</reference>
<dbReference type="EMBL" id="KB095959">
    <property type="protein sequence ID" value="ESO09472.1"/>
    <property type="molecule type" value="Genomic_DNA"/>
</dbReference>
<reference evidence="5" key="1">
    <citation type="submission" date="2012-12" db="EMBL/GenBank/DDBJ databases">
        <authorList>
            <person name="Hellsten U."/>
            <person name="Grimwood J."/>
            <person name="Chapman J.A."/>
            <person name="Shapiro H."/>
            <person name="Aerts A."/>
            <person name="Otillar R.P."/>
            <person name="Terry A.Y."/>
            <person name="Boore J.L."/>
            <person name="Simakov O."/>
            <person name="Marletaz F."/>
            <person name="Cho S.-J."/>
            <person name="Edsinger-Gonzales E."/>
            <person name="Havlak P."/>
            <person name="Kuo D.-H."/>
            <person name="Larsson T."/>
            <person name="Lv J."/>
            <person name="Arendt D."/>
            <person name="Savage R."/>
            <person name="Osoegawa K."/>
            <person name="de Jong P."/>
            <person name="Lindberg D.R."/>
            <person name="Seaver E.C."/>
            <person name="Weisblat D.A."/>
            <person name="Putnam N.H."/>
            <person name="Grigoriev I.V."/>
            <person name="Rokhsar D.S."/>
        </authorList>
    </citation>
    <scope>NUCLEOTIDE SEQUENCE</scope>
</reference>
<dbReference type="GO" id="GO:0015031">
    <property type="term" value="P:protein transport"/>
    <property type="evidence" value="ECO:0000318"/>
    <property type="project" value="GO_Central"/>
</dbReference>
<dbReference type="InterPro" id="IPR014752">
    <property type="entry name" value="Arrestin-like_C"/>
</dbReference>
<dbReference type="GO" id="GO:0005737">
    <property type="term" value="C:cytoplasm"/>
    <property type="evidence" value="ECO:0000318"/>
    <property type="project" value="GO_Central"/>
</dbReference>
<dbReference type="eggNOG" id="KOG3780">
    <property type="taxonomic scope" value="Eukaryota"/>
</dbReference>
<evidence type="ECO:0000259" key="2">
    <source>
        <dbReference type="SMART" id="SM01017"/>
    </source>
</evidence>
<dbReference type="InterPro" id="IPR011022">
    <property type="entry name" value="Arrestin_C-like"/>
</dbReference>
<evidence type="ECO:0000313" key="5">
    <source>
        <dbReference type="Proteomes" id="UP000015101"/>
    </source>
</evidence>
<dbReference type="OMA" id="EIMENTR"/>